<name>A0ABW9Z066_9HYPH</name>
<keyword evidence="1" id="KW-0812">Transmembrane</keyword>
<sequence length="50" mass="5369">MASENLQLDEQDAVACADRRSRRPAVSLVPAFLGVLALMNVASVVMVLLQ</sequence>
<keyword evidence="1" id="KW-1133">Transmembrane helix</keyword>
<organism evidence="2 3">
    <name type="scientific">Microvirga arsenatis</name>
    <dbReference type="NCBI Taxonomy" id="2692265"/>
    <lineage>
        <taxon>Bacteria</taxon>
        <taxon>Pseudomonadati</taxon>
        <taxon>Pseudomonadota</taxon>
        <taxon>Alphaproteobacteria</taxon>
        <taxon>Hyphomicrobiales</taxon>
        <taxon>Methylobacteriaceae</taxon>
        <taxon>Microvirga</taxon>
    </lineage>
</organism>
<feature type="transmembrane region" description="Helical" evidence="1">
    <location>
        <begin position="28"/>
        <end position="49"/>
    </location>
</feature>
<dbReference type="Proteomes" id="UP000818323">
    <property type="component" value="Unassembled WGS sequence"/>
</dbReference>
<keyword evidence="1" id="KW-0472">Membrane</keyword>
<gene>
    <name evidence="2" type="ORF">GR303_16990</name>
</gene>
<accession>A0ABW9Z066</accession>
<keyword evidence="3" id="KW-1185">Reference proteome</keyword>
<evidence type="ECO:0000313" key="3">
    <source>
        <dbReference type="Proteomes" id="UP000818323"/>
    </source>
</evidence>
<proteinExistence type="predicted"/>
<protein>
    <submittedName>
        <fullName evidence="2">Uncharacterized protein</fullName>
    </submittedName>
</protein>
<reference evidence="2 3" key="1">
    <citation type="submission" date="2020-01" db="EMBL/GenBank/DDBJ databases">
        <title>Microvirga sp. nov., an arsenate reduction bacterium isolated from Tibet hotspring sediments.</title>
        <authorList>
            <person name="Yuan C.-G."/>
        </authorList>
    </citation>
    <scope>NUCLEOTIDE SEQUENCE [LARGE SCALE GENOMIC DNA]</scope>
    <source>
        <strain evidence="2 3">SYSU G3D203</strain>
    </source>
</reference>
<evidence type="ECO:0000313" key="2">
    <source>
        <dbReference type="EMBL" id="NBJ26048.1"/>
    </source>
</evidence>
<evidence type="ECO:0000256" key="1">
    <source>
        <dbReference type="SAM" id="Phobius"/>
    </source>
</evidence>
<dbReference type="EMBL" id="JAAAXJ010000010">
    <property type="protein sequence ID" value="NBJ26048.1"/>
    <property type="molecule type" value="Genomic_DNA"/>
</dbReference>
<dbReference type="RefSeq" id="WP_161724162.1">
    <property type="nucleotide sequence ID" value="NZ_JAAAXI010000012.1"/>
</dbReference>
<comment type="caution">
    <text evidence="2">The sequence shown here is derived from an EMBL/GenBank/DDBJ whole genome shotgun (WGS) entry which is preliminary data.</text>
</comment>